<dbReference type="Gene3D" id="1.20.1250.20">
    <property type="entry name" value="MFS general substrate transporter like domains"/>
    <property type="match status" value="1"/>
</dbReference>
<name>A0A6A6UH00_9PEZI</name>
<dbReference type="InterPro" id="IPR011701">
    <property type="entry name" value="MFS"/>
</dbReference>
<dbReference type="PANTHER" id="PTHR42718">
    <property type="entry name" value="MAJOR FACILITATOR SUPERFAMILY MULTIDRUG TRANSPORTER MFSC"/>
    <property type="match status" value="1"/>
</dbReference>
<keyword evidence="8" id="KW-1185">Reference proteome</keyword>
<feature type="transmembrane region" description="Helical" evidence="5">
    <location>
        <begin position="370"/>
        <end position="390"/>
    </location>
</feature>
<dbReference type="GO" id="GO:0022857">
    <property type="term" value="F:transmembrane transporter activity"/>
    <property type="evidence" value="ECO:0007669"/>
    <property type="project" value="InterPro"/>
</dbReference>
<feature type="transmembrane region" description="Helical" evidence="5">
    <location>
        <begin position="171"/>
        <end position="190"/>
    </location>
</feature>
<evidence type="ECO:0000313" key="8">
    <source>
        <dbReference type="Proteomes" id="UP000799302"/>
    </source>
</evidence>
<organism evidence="7 8">
    <name type="scientific">Microthyrium microscopicum</name>
    <dbReference type="NCBI Taxonomy" id="703497"/>
    <lineage>
        <taxon>Eukaryota</taxon>
        <taxon>Fungi</taxon>
        <taxon>Dikarya</taxon>
        <taxon>Ascomycota</taxon>
        <taxon>Pezizomycotina</taxon>
        <taxon>Dothideomycetes</taxon>
        <taxon>Dothideomycetes incertae sedis</taxon>
        <taxon>Microthyriales</taxon>
        <taxon>Microthyriaceae</taxon>
        <taxon>Microthyrium</taxon>
    </lineage>
</organism>
<dbReference type="Pfam" id="PF07690">
    <property type="entry name" value="MFS_1"/>
    <property type="match status" value="1"/>
</dbReference>
<dbReference type="EMBL" id="MU004233">
    <property type="protein sequence ID" value="KAF2670831.1"/>
    <property type="molecule type" value="Genomic_DNA"/>
</dbReference>
<feature type="transmembrane region" description="Helical" evidence="5">
    <location>
        <begin position="306"/>
        <end position="330"/>
    </location>
</feature>
<feature type="transmembrane region" description="Helical" evidence="5">
    <location>
        <begin position="342"/>
        <end position="363"/>
    </location>
</feature>
<dbReference type="PROSITE" id="PS50850">
    <property type="entry name" value="MFS"/>
    <property type="match status" value="1"/>
</dbReference>
<feature type="transmembrane region" description="Helical" evidence="5">
    <location>
        <begin position="82"/>
        <end position="102"/>
    </location>
</feature>
<reference evidence="7" key="1">
    <citation type="journal article" date="2020" name="Stud. Mycol.">
        <title>101 Dothideomycetes genomes: a test case for predicting lifestyles and emergence of pathogens.</title>
        <authorList>
            <person name="Haridas S."/>
            <person name="Albert R."/>
            <person name="Binder M."/>
            <person name="Bloem J."/>
            <person name="Labutti K."/>
            <person name="Salamov A."/>
            <person name="Andreopoulos B."/>
            <person name="Baker S."/>
            <person name="Barry K."/>
            <person name="Bills G."/>
            <person name="Bluhm B."/>
            <person name="Cannon C."/>
            <person name="Castanera R."/>
            <person name="Culley D."/>
            <person name="Daum C."/>
            <person name="Ezra D."/>
            <person name="Gonzalez J."/>
            <person name="Henrissat B."/>
            <person name="Kuo A."/>
            <person name="Liang C."/>
            <person name="Lipzen A."/>
            <person name="Lutzoni F."/>
            <person name="Magnuson J."/>
            <person name="Mondo S."/>
            <person name="Nolan M."/>
            <person name="Ohm R."/>
            <person name="Pangilinan J."/>
            <person name="Park H.-J."/>
            <person name="Ramirez L."/>
            <person name="Alfaro M."/>
            <person name="Sun H."/>
            <person name="Tritt A."/>
            <person name="Yoshinaga Y."/>
            <person name="Zwiers L.-H."/>
            <person name="Turgeon B."/>
            <person name="Goodwin S."/>
            <person name="Spatafora J."/>
            <person name="Crous P."/>
            <person name="Grigoriev I."/>
        </authorList>
    </citation>
    <scope>NUCLEOTIDE SEQUENCE</scope>
    <source>
        <strain evidence="7">CBS 115976</strain>
    </source>
</reference>
<feature type="transmembrane region" description="Helical" evidence="5">
    <location>
        <begin position="396"/>
        <end position="421"/>
    </location>
</feature>
<keyword evidence="3 5" id="KW-1133">Transmembrane helix</keyword>
<evidence type="ECO:0000256" key="5">
    <source>
        <dbReference type="SAM" id="Phobius"/>
    </source>
</evidence>
<accession>A0A6A6UH00</accession>
<dbReference type="InterPro" id="IPR036259">
    <property type="entry name" value="MFS_trans_sf"/>
</dbReference>
<evidence type="ECO:0000259" key="6">
    <source>
        <dbReference type="PROSITE" id="PS50850"/>
    </source>
</evidence>
<keyword evidence="4 5" id="KW-0472">Membrane</keyword>
<evidence type="ECO:0000313" key="7">
    <source>
        <dbReference type="EMBL" id="KAF2670831.1"/>
    </source>
</evidence>
<dbReference type="Gene3D" id="1.20.1720.10">
    <property type="entry name" value="Multidrug resistance protein D"/>
    <property type="match status" value="1"/>
</dbReference>
<proteinExistence type="predicted"/>
<dbReference type="SUPFAM" id="SSF103473">
    <property type="entry name" value="MFS general substrate transporter"/>
    <property type="match status" value="1"/>
</dbReference>
<feature type="domain" description="Major facilitator superfamily (MFS) profile" evidence="6">
    <location>
        <begin position="47"/>
        <end position="494"/>
    </location>
</feature>
<dbReference type="PANTHER" id="PTHR42718:SF11">
    <property type="entry name" value="MAJOR FACILITATOR SUPERFAMILY (MFS) PROFILE DOMAIN-CONTAINING PROTEIN"/>
    <property type="match status" value="1"/>
</dbReference>
<evidence type="ECO:0000256" key="2">
    <source>
        <dbReference type="ARBA" id="ARBA00022692"/>
    </source>
</evidence>
<sequence>MKAERNDHVSKDAELGLPAGILSEADIERLGRQRPDAFRTSFAEIGFCFSLLASMFIAEYFISGFGLIAPTLATELNIPEELQIWPASAFSLVAGAVLLPFARLADVWGSYRVFVCGLFWFAIWSLICGFSQTYIMLIICRSLQGLGPAAFLPSGVMLMGSTYRPGPRKNLVFSLYGALSPIGFFAGIFSGGITTQYLSWRWYFWIGAIVLFVVAPMALLAAPSETIKTEGATMDWWGVFTIVPGLLLVVFALTDSAHTEGGWRSPQIYLTFTFGTMFLIAAFYTQGWVSKSPLLPFDLFKVKSMVPLLFSCFFSFGVFGIYLLYSSFYIQYVRGVTGLLCVAWYVPMALGGIFVATVGGFTLHLLSGKVALFVASLGYLVCAVLLATIPSGNPSYWAYIFPAMLGATLGVDVTYGVANIFITTSLPKRRQGLAGAVINSVLFLGMSFWLGVADMAEASQKSNTNGTYKAAFWLATACAIMSLVIIAVFVKIGKAKSELTVDERAEKALQENK</sequence>
<protein>
    <submittedName>
        <fullName evidence="7">MFS general substrate transporter</fullName>
    </submittedName>
</protein>
<keyword evidence="2 5" id="KW-0812">Transmembrane</keyword>
<evidence type="ECO:0000256" key="1">
    <source>
        <dbReference type="ARBA" id="ARBA00004141"/>
    </source>
</evidence>
<gene>
    <name evidence="7" type="ORF">BT63DRAFT_371122</name>
</gene>
<dbReference type="InterPro" id="IPR020846">
    <property type="entry name" value="MFS_dom"/>
</dbReference>
<evidence type="ECO:0000256" key="4">
    <source>
        <dbReference type="ARBA" id="ARBA00023136"/>
    </source>
</evidence>
<feature type="transmembrane region" description="Helical" evidence="5">
    <location>
        <begin position="470"/>
        <end position="490"/>
    </location>
</feature>
<feature type="transmembrane region" description="Helical" evidence="5">
    <location>
        <begin position="42"/>
        <end position="62"/>
    </location>
</feature>
<dbReference type="Proteomes" id="UP000799302">
    <property type="component" value="Unassembled WGS sequence"/>
</dbReference>
<dbReference type="GO" id="GO:0016020">
    <property type="term" value="C:membrane"/>
    <property type="evidence" value="ECO:0007669"/>
    <property type="project" value="UniProtKB-SubCell"/>
</dbReference>
<comment type="subcellular location">
    <subcellularLocation>
        <location evidence="1">Membrane</location>
        <topology evidence="1">Multi-pass membrane protein</topology>
    </subcellularLocation>
</comment>
<evidence type="ECO:0000256" key="3">
    <source>
        <dbReference type="ARBA" id="ARBA00022989"/>
    </source>
</evidence>
<feature type="transmembrane region" description="Helical" evidence="5">
    <location>
        <begin position="202"/>
        <end position="222"/>
    </location>
</feature>
<dbReference type="OrthoDB" id="2130629at2759"/>
<feature type="transmembrane region" description="Helical" evidence="5">
    <location>
        <begin position="266"/>
        <end position="285"/>
    </location>
</feature>
<dbReference type="AlphaFoldDB" id="A0A6A6UH00"/>
<feature type="transmembrane region" description="Helical" evidence="5">
    <location>
        <begin position="234"/>
        <end position="254"/>
    </location>
</feature>
<feature type="transmembrane region" description="Helical" evidence="5">
    <location>
        <begin position="433"/>
        <end position="450"/>
    </location>
</feature>